<proteinExistence type="predicted"/>
<dbReference type="Pfam" id="PF00400">
    <property type="entry name" value="WD40"/>
    <property type="match status" value="1"/>
</dbReference>
<dbReference type="EMBL" id="UINC01201735">
    <property type="protein sequence ID" value="SVE21205.1"/>
    <property type="molecule type" value="Genomic_DNA"/>
</dbReference>
<evidence type="ECO:0000313" key="1">
    <source>
        <dbReference type="EMBL" id="SVE21205.1"/>
    </source>
</evidence>
<dbReference type="AlphaFoldDB" id="A0A383BPG6"/>
<feature type="non-terminal residue" evidence="1">
    <location>
        <position position="78"/>
    </location>
</feature>
<dbReference type="SUPFAM" id="SSF50998">
    <property type="entry name" value="Quinoprotein alcohol dehydrogenase-like"/>
    <property type="match status" value="1"/>
</dbReference>
<protein>
    <submittedName>
        <fullName evidence="1">Uncharacterized protein</fullName>
    </submittedName>
</protein>
<dbReference type="InterPro" id="IPR015943">
    <property type="entry name" value="WD40/YVTN_repeat-like_dom_sf"/>
</dbReference>
<organism evidence="1">
    <name type="scientific">marine metagenome</name>
    <dbReference type="NCBI Taxonomy" id="408172"/>
    <lineage>
        <taxon>unclassified sequences</taxon>
        <taxon>metagenomes</taxon>
        <taxon>ecological metagenomes</taxon>
    </lineage>
</organism>
<sequence length="78" mass="8432">MLLLAVVFLFVSEGAEAKDSEWSYETGDGVNSVAISADGEYIVVGSDDYKVYLFDKDSSTPLWSYTTGNEVHTVAISA</sequence>
<reference evidence="1" key="1">
    <citation type="submission" date="2018-05" db="EMBL/GenBank/DDBJ databases">
        <authorList>
            <person name="Lanie J.A."/>
            <person name="Ng W.-L."/>
            <person name="Kazmierczak K.M."/>
            <person name="Andrzejewski T.M."/>
            <person name="Davidsen T.M."/>
            <person name="Wayne K.J."/>
            <person name="Tettelin H."/>
            <person name="Glass J.I."/>
            <person name="Rusch D."/>
            <person name="Podicherti R."/>
            <person name="Tsui H.-C.T."/>
            <person name="Winkler M.E."/>
        </authorList>
    </citation>
    <scope>NUCLEOTIDE SEQUENCE</scope>
</reference>
<name>A0A383BPG6_9ZZZZ</name>
<dbReference type="InterPro" id="IPR011047">
    <property type="entry name" value="Quinoprotein_ADH-like_sf"/>
</dbReference>
<accession>A0A383BPG6</accession>
<dbReference type="InterPro" id="IPR001680">
    <property type="entry name" value="WD40_rpt"/>
</dbReference>
<dbReference type="Gene3D" id="2.130.10.10">
    <property type="entry name" value="YVTN repeat-like/Quinoprotein amine dehydrogenase"/>
    <property type="match status" value="1"/>
</dbReference>
<dbReference type="SMART" id="SM00320">
    <property type="entry name" value="WD40"/>
    <property type="match status" value="1"/>
</dbReference>
<gene>
    <name evidence="1" type="ORF">METZ01_LOCUS474059</name>
</gene>